<evidence type="ECO:0000313" key="14">
    <source>
        <dbReference type="EMBL" id="EEW24599.1"/>
    </source>
</evidence>
<dbReference type="NCBIfam" id="NF000843">
    <property type="entry name" value="PRK00071.2-2"/>
    <property type="match status" value="1"/>
</dbReference>
<evidence type="ECO:0000259" key="13">
    <source>
        <dbReference type="Pfam" id="PF01467"/>
    </source>
</evidence>
<gene>
    <name evidence="11" type="primary">nadD</name>
    <name evidence="14" type="ORF">Rsw2DRAFT_2387</name>
</gene>
<dbReference type="STRING" id="371731.Rsw2DRAFT_2387"/>
<dbReference type="UniPathway" id="UPA00253">
    <property type="reaction ID" value="UER00332"/>
</dbReference>
<comment type="catalytic activity">
    <reaction evidence="10 11">
        <text>nicotinate beta-D-ribonucleotide + ATP + H(+) = deamido-NAD(+) + diphosphate</text>
        <dbReference type="Rhea" id="RHEA:22860"/>
        <dbReference type="ChEBI" id="CHEBI:15378"/>
        <dbReference type="ChEBI" id="CHEBI:30616"/>
        <dbReference type="ChEBI" id="CHEBI:33019"/>
        <dbReference type="ChEBI" id="CHEBI:57502"/>
        <dbReference type="ChEBI" id="CHEBI:58437"/>
        <dbReference type="EC" id="2.7.7.18"/>
    </reaction>
</comment>
<dbReference type="GO" id="GO:0005524">
    <property type="term" value="F:ATP binding"/>
    <property type="evidence" value="ECO:0007669"/>
    <property type="project" value="UniProtKB-KW"/>
</dbReference>
<dbReference type="GO" id="GO:0004515">
    <property type="term" value="F:nicotinate-nucleotide adenylyltransferase activity"/>
    <property type="evidence" value="ECO:0007669"/>
    <property type="project" value="UniProtKB-UniRule"/>
</dbReference>
<dbReference type="OrthoDB" id="5295945at2"/>
<evidence type="ECO:0000256" key="4">
    <source>
        <dbReference type="ARBA" id="ARBA00022642"/>
    </source>
</evidence>
<dbReference type="InterPro" id="IPR004821">
    <property type="entry name" value="Cyt_trans-like"/>
</dbReference>
<evidence type="ECO:0000256" key="9">
    <source>
        <dbReference type="ARBA" id="ARBA00023027"/>
    </source>
</evidence>
<comment type="caution">
    <text evidence="14">The sequence shown here is derived from an EMBL/GenBank/DDBJ whole genome shotgun (WGS) entry which is preliminary data.</text>
</comment>
<evidence type="ECO:0000256" key="10">
    <source>
        <dbReference type="ARBA" id="ARBA00048721"/>
    </source>
</evidence>
<proteinExistence type="inferred from homology"/>
<evidence type="ECO:0000313" key="15">
    <source>
        <dbReference type="Proteomes" id="UP000010121"/>
    </source>
</evidence>
<keyword evidence="4 11" id="KW-0662">Pyridine nucleotide biosynthesis</keyword>
<keyword evidence="5 11" id="KW-0808">Transferase</keyword>
<evidence type="ECO:0000256" key="12">
    <source>
        <dbReference type="SAM" id="MobiDB-lite"/>
    </source>
</evidence>
<keyword evidence="8 11" id="KW-0067">ATP-binding</keyword>
<keyword evidence="6 11" id="KW-0548">Nucleotidyltransferase</keyword>
<dbReference type="Gene3D" id="3.40.50.620">
    <property type="entry name" value="HUPs"/>
    <property type="match status" value="1"/>
</dbReference>
<dbReference type="CDD" id="cd02165">
    <property type="entry name" value="NMNAT"/>
    <property type="match status" value="1"/>
</dbReference>
<protein>
    <recommendedName>
        <fullName evidence="11">Probable nicotinate-nucleotide adenylyltransferase</fullName>
        <ecNumber evidence="11">2.7.7.18</ecNumber>
    </recommendedName>
    <alternativeName>
        <fullName evidence="11">Deamido-NAD(+) diphosphorylase</fullName>
    </alternativeName>
    <alternativeName>
        <fullName evidence="11">Deamido-NAD(+) pyrophosphorylase</fullName>
    </alternativeName>
    <alternativeName>
        <fullName evidence="11">Nicotinate mononucleotide adenylyltransferase</fullName>
        <shortName evidence="11">NaMN adenylyltransferase</shortName>
    </alternativeName>
</protein>
<evidence type="ECO:0000256" key="3">
    <source>
        <dbReference type="ARBA" id="ARBA00009014"/>
    </source>
</evidence>
<dbReference type="GO" id="GO:0009435">
    <property type="term" value="P:NAD+ biosynthetic process"/>
    <property type="evidence" value="ECO:0007669"/>
    <property type="project" value="UniProtKB-UniRule"/>
</dbReference>
<evidence type="ECO:0000256" key="11">
    <source>
        <dbReference type="HAMAP-Rule" id="MF_00244"/>
    </source>
</evidence>
<evidence type="ECO:0000256" key="2">
    <source>
        <dbReference type="ARBA" id="ARBA00005019"/>
    </source>
</evidence>
<name>C8S2V9_9RHOB</name>
<keyword evidence="9 11" id="KW-0520">NAD</keyword>
<evidence type="ECO:0000256" key="8">
    <source>
        <dbReference type="ARBA" id="ARBA00022840"/>
    </source>
</evidence>
<dbReference type="SUPFAM" id="SSF52374">
    <property type="entry name" value="Nucleotidylyl transferase"/>
    <property type="match status" value="1"/>
</dbReference>
<accession>C8S2V9</accession>
<evidence type="ECO:0000256" key="5">
    <source>
        <dbReference type="ARBA" id="ARBA00022679"/>
    </source>
</evidence>
<dbReference type="InterPro" id="IPR014729">
    <property type="entry name" value="Rossmann-like_a/b/a_fold"/>
</dbReference>
<dbReference type="HAMAP" id="MF_00244">
    <property type="entry name" value="NaMN_adenylyltr"/>
    <property type="match status" value="1"/>
</dbReference>
<keyword evidence="7 11" id="KW-0547">Nucleotide-binding</keyword>
<dbReference type="AlphaFoldDB" id="C8S2V9"/>
<organism evidence="14 15">
    <name type="scientific">Rhodobacter ferrooxidans</name>
    <dbReference type="NCBI Taxonomy" id="371731"/>
    <lineage>
        <taxon>Bacteria</taxon>
        <taxon>Pseudomonadati</taxon>
        <taxon>Pseudomonadota</taxon>
        <taxon>Alphaproteobacteria</taxon>
        <taxon>Rhodobacterales</taxon>
        <taxon>Rhodobacter group</taxon>
        <taxon>Rhodobacter</taxon>
    </lineage>
</organism>
<dbReference type="Proteomes" id="UP000010121">
    <property type="component" value="Unassembled WGS sequence"/>
</dbReference>
<comment type="pathway">
    <text evidence="2 11">Cofactor biosynthesis; NAD(+) biosynthesis; deamido-NAD(+) from nicotinate D-ribonucleotide: step 1/1.</text>
</comment>
<comment type="function">
    <text evidence="1 11">Catalyzes the reversible adenylation of nicotinate mononucleotide (NaMN) to nicotinic acid adenine dinucleotide (NaAD).</text>
</comment>
<dbReference type="eggNOG" id="COG1057">
    <property type="taxonomic scope" value="Bacteria"/>
</dbReference>
<dbReference type="PANTHER" id="PTHR39321">
    <property type="entry name" value="NICOTINATE-NUCLEOTIDE ADENYLYLTRANSFERASE-RELATED"/>
    <property type="match status" value="1"/>
</dbReference>
<reference evidence="14 15" key="1">
    <citation type="submission" date="2009-08" db="EMBL/GenBank/DDBJ databases">
        <title>The draft genome of Rhodobacter sp. SW2.</title>
        <authorList>
            <consortium name="US DOE Joint Genome Institute (JGI-PGF)"/>
            <person name="Lucas S."/>
            <person name="Copeland A."/>
            <person name="Lapidus A."/>
            <person name="Glavina del Rio T."/>
            <person name="Tice H."/>
            <person name="Bruce D."/>
            <person name="Goodwin L."/>
            <person name="Pitluck S."/>
            <person name="Larimer F."/>
            <person name="Land M.L."/>
            <person name="Hauser L."/>
            <person name="Emerson D."/>
        </authorList>
    </citation>
    <scope>NUCLEOTIDE SEQUENCE [LARGE SCALE GENOMIC DNA]</scope>
    <source>
        <strain evidence="14 15">SW2</strain>
    </source>
</reference>
<dbReference type="EC" id="2.7.7.18" evidence="11"/>
<evidence type="ECO:0000256" key="6">
    <source>
        <dbReference type="ARBA" id="ARBA00022695"/>
    </source>
</evidence>
<keyword evidence="15" id="KW-1185">Reference proteome</keyword>
<dbReference type="RefSeq" id="WP_008031299.1">
    <property type="nucleotide sequence ID" value="NZ_ACYY01000016.1"/>
</dbReference>
<feature type="domain" description="Cytidyltransferase-like" evidence="13">
    <location>
        <begin position="16"/>
        <end position="195"/>
    </location>
</feature>
<comment type="similarity">
    <text evidence="3 11">Belongs to the NadD family.</text>
</comment>
<evidence type="ECO:0000256" key="7">
    <source>
        <dbReference type="ARBA" id="ARBA00022741"/>
    </source>
</evidence>
<dbReference type="EMBL" id="ACYY01000016">
    <property type="protein sequence ID" value="EEW24599.1"/>
    <property type="molecule type" value="Genomic_DNA"/>
</dbReference>
<dbReference type="PANTHER" id="PTHR39321:SF3">
    <property type="entry name" value="PHOSPHOPANTETHEINE ADENYLYLTRANSFERASE"/>
    <property type="match status" value="1"/>
</dbReference>
<dbReference type="InterPro" id="IPR005248">
    <property type="entry name" value="NadD/NMNAT"/>
</dbReference>
<dbReference type="NCBIfam" id="TIGR00482">
    <property type="entry name" value="nicotinate (nicotinamide) nucleotide adenylyltransferase"/>
    <property type="match status" value="1"/>
</dbReference>
<feature type="region of interest" description="Disordered" evidence="12">
    <location>
        <begin position="203"/>
        <end position="224"/>
    </location>
</feature>
<evidence type="ECO:0000256" key="1">
    <source>
        <dbReference type="ARBA" id="ARBA00002324"/>
    </source>
</evidence>
<dbReference type="Pfam" id="PF01467">
    <property type="entry name" value="CTP_transf_like"/>
    <property type="match status" value="1"/>
</dbReference>
<sequence length="224" mass="24197">MRQGFPIATPGMTIGLLGGSFDPAHEGHAHISREALKRFGLDRVWWLVSPGNPLKAKGPAPMAQRLARARAVMQHPRVVVTDLEARLGTRYTAATLAKLQAIYPGVRFVWLMGADNLAQFHRWERWEWIMAHVPVGVLARPGAGLAARASRAARIYRGERVQGAAAGRLGDLAPPAWCLANVPLVDLSSSAIRARGEWKVGGALPTQPGHGPGVLRGKPPLEVF</sequence>